<dbReference type="InterPro" id="IPR022237">
    <property type="entry name" value="PsiD-like"/>
</dbReference>
<name>A0ABR2ZH72_9AGAR</name>
<protein>
    <recommendedName>
        <fullName evidence="3">L-tryptophan decarboxylase PsiD-like domain-containing protein</fullName>
    </recommendedName>
</protein>
<feature type="domain" description="L-tryptophan decarboxylase PsiD-like" evidence="3">
    <location>
        <begin position="100"/>
        <end position="219"/>
    </location>
</feature>
<evidence type="ECO:0000256" key="2">
    <source>
        <dbReference type="ARBA" id="ARBA00023239"/>
    </source>
</evidence>
<reference evidence="4 5" key="1">
    <citation type="submission" date="2024-05" db="EMBL/GenBank/DDBJ databases">
        <title>A draft genome resource for the thread blight pathogen Marasmius tenuissimus strain MS-2.</title>
        <authorList>
            <person name="Yulfo-Soto G.E."/>
            <person name="Baruah I.K."/>
            <person name="Amoako-Attah I."/>
            <person name="Bukari Y."/>
            <person name="Meinhardt L.W."/>
            <person name="Bailey B.A."/>
            <person name="Cohen S.P."/>
        </authorList>
    </citation>
    <scope>NUCLEOTIDE SEQUENCE [LARGE SCALE GENOMIC DNA]</scope>
    <source>
        <strain evidence="4 5">MS-2</strain>
    </source>
</reference>
<organism evidence="4 5">
    <name type="scientific">Marasmius tenuissimus</name>
    <dbReference type="NCBI Taxonomy" id="585030"/>
    <lineage>
        <taxon>Eukaryota</taxon>
        <taxon>Fungi</taxon>
        <taxon>Dikarya</taxon>
        <taxon>Basidiomycota</taxon>
        <taxon>Agaricomycotina</taxon>
        <taxon>Agaricomycetes</taxon>
        <taxon>Agaricomycetidae</taxon>
        <taxon>Agaricales</taxon>
        <taxon>Marasmiineae</taxon>
        <taxon>Marasmiaceae</taxon>
        <taxon>Marasmius</taxon>
    </lineage>
</organism>
<keyword evidence="1" id="KW-0210">Decarboxylase</keyword>
<dbReference type="Pfam" id="PF12588">
    <property type="entry name" value="PSDC"/>
    <property type="match status" value="1"/>
</dbReference>
<dbReference type="PANTHER" id="PTHR10067">
    <property type="entry name" value="PHOSPHATIDYLSERINE DECARBOXYLASE"/>
    <property type="match status" value="1"/>
</dbReference>
<evidence type="ECO:0000256" key="1">
    <source>
        <dbReference type="ARBA" id="ARBA00022793"/>
    </source>
</evidence>
<accession>A0ABR2ZH72</accession>
<keyword evidence="2" id="KW-0456">Lyase</keyword>
<gene>
    <name evidence="4" type="ORF">AAF712_012664</name>
</gene>
<evidence type="ECO:0000313" key="4">
    <source>
        <dbReference type="EMBL" id="KAL0060544.1"/>
    </source>
</evidence>
<evidence type="ECO:0000259" key="3">
    <source>
        <dbReference type="Pfam" id="PF12588"/>
    </source>
</evidence>
<dbReference type="Proteomes" id="UP001437256">
    <property type="component" value="Unassembled WGS sequence"/>
</dbReference>
<dbReference type="EMBL" id="JBBXMP010000171">
    <property type="protein sequence ID" value="KAL0060544.1"/>
    <property type="molecule type" value="Genomic_DNA"/>
</dbReference>
<keyword evidence="5" id="KW-1185">Reference proteome</keyword>
<dbReference type="Pfam" id="PF02666">
    <property type="entry name" value="PS_Dcarbxylase"/>
    <property type="match status" value="1"/>
</dbReference>
<proteinExistence type="predicted"/>
<sequence>MLYKGSPQKLNLIVFLSSSTSNEKLSLQCIMFPFKAPAKHPSSSGQPTAKTLRPGAQSFRDAGWLPKSKEVFDKFIVEVTKNFPKNAPMSAEDGTPLLAPVQAFKDFIESEPTVFLEFNRMFDDIPDTEHPCNYIELIQMFNEIFRTAPDFGSLGPPLYMIMANIMNSQGGFSAFTKENLNRHFKEMFDTWAVFLTSKDSRDVLNTGSNGWLSPAALGAMMKDFPGRRFDQVYVCDTSAEYYGYTSFEHFFNRKFTEPPPEERAIKEIDDLRIISAACESITYAYQENVKRQDPLFIKDEAYSLEHLLANNHVEDFVGGTIIQSFLNTTSYHRWHAPVNGTIAKLVHIPGTYFAQAPYTLGTVIKEDGDEAPPYLQSLRFFSNTAARLLIFIRADNSRLGLMCFIAIGMTEISSCEATVYEGQKVKRGDELGMFHFGGSSSALLFSKNAGVQVDGKYREPGIPIPINQPIASVALP</sequence>
<dbReference type="PANTHER" id="PTHR10067:SF9">
    <property type="entry name" value="PHOSPHATIDYLSERINE DECARBOXYLASE FAMILY PROTEIN (AFU_ORTHOLOGUE AFUA_7G01730)"/>
    <property type="match status" value="1"/>
</dbReference>
<dbReference type="InterPro" id="IPR003817">
    <property type="entry name" value="PS_Dcarbxylase"/>
</dbReference>
<evidence type="ECO:0000313" key="5">
    <source>
        <dbReference type="Proteomes" id="UP001437256"/>
    </source>
</evidence>
<comment type="caution">
    <text evidence="4">The sequence shown here is derived from an EMBL/GenBank/DDBJ whole genome shotgun (WGS) entry which is preliminary data.</text>
</comment>